<sequence>MDIDRTRTAVLGLHRLHDIVAPGVATDVTVESAARHADDLGCRTTVLAAGTSAASLDARQAALDVMGLPGEVASSAIVLAAFGQDDRLHSCSATLEEVR</sequence>
<accession>A0ABN5VZ07</accession>
<dbReference type="Pfam" id="PF00857">
    <property type="entry name" value="Isochorismatase"/>
    <property type="match status" value="1"/>
</dbReference>
<evidence type="ECO:0000313" key="3">
    <source>
        <dbReference type="Proteomes" id="UP001321542"/>
    </source>
</evidence>
<protein>
    <recommendedName>
        <fullName evidence="1">Isochorismatase-like domain-containing protein</fullName>
    </recommendedName>
</protein>
<dbReference type="EMBL" id="AP018448">
    <property type="protein sequence ID" value="BBC38493.1"/>
    <property type="molecule type" value="Genomic_DNA"/>
</dbReference>
<dbReference type="InterPro" id="IPR036380">
    <property type="entry name" value="Isochorismatase-like_sf"/>
</dbReference>
<dbReference type="Gene3D" id="3.40.50.850">
    <property type="entry name" value="Isochorismatase-like"/>
    <property type="match status" value="1"/>
</dbReference>
<evidence type="ECO:0000313" key="2">
    <source>
        <dbReference type="EMBL" id="BBC38493.1"/>
    </source>
</evidence>
<evidence type="ECO:0000259" key="1">
    <source>
        <dbReference type="Pfam" id="PF00857"/>
    </source>
</evidence>
<feature type="domain" description="Isochorismatase-like" evidence="1">
    <location>
        <begin position="17"/>
        <end position="69"/>
    </location>
</feature>
<gene>
    <name evidence="2" type="ORF">SGFS_097870</name>
</gene>
<dbReference type="SUPFAM" id="SSF52499">
    <property type="entry name" value="Isochorismatase-like hydrolases"/>
    <property type="match status" value="1"/>
</dbReference>
<dbReference type="RefSeq" id="WP_286258997.1">
    <property type="nucleotide sequence ID" value="NZ_AP018448.1"/>
</dbReference>
<dbReference type="Proteomes" id="UP001321542">
    <property type="component" value="Chromosome"/>
</dbReference>
<keyword evidence="3" id="KW-1185">Reference proteome</keyword>
<reference evidence="2 3" key="1">
    <citation type="journal article" date="2010" name="ChemBioChem">
        <title>Cloning and characterization of the biosynthetic gene cluster of 16-membered macrolide antibiotic FD-891: involvement of a dual functional cytochrome P450 monooxygenase catalyzing epoxidation and hydroxylation.</title>
        <authorList>
            <person name="Kudo F."/>
            <person name="Motegi A."/>
            <person name="Mizoue K."/>
            <person name="Eguchi T."/>
        </authorList>
    </citation>
    <scope>NUCLEOTIDE SEQUENCE [LARGE SCALE GENOMIC DNA]</scope>
    <source>
        <strain evidence="2 3">A-8890</strain>
    </source>
</reference>
<reference evidence="2 3" key="2">
    <citation type="journal article" date="2023" name="ChemBioChem">
        <title>Acyltransferase Domain Exchange between Two Independent Type I Polyketide Synthases in the Same Producer Strain of Macrolide Antibiotics.</title>
        <authorList>
            <person name="Kudo F."/>
            <person name="Kishikawa K."/>
            <person name="Tsuboi K."/>
            <person name="Kido T."/>
            <person name="Usui T."/>
            <person name="Hashimoto J."/>
            <person name="Shin-Ya K."/>
            <person name="Miyanaga A."/>
            <person name="Eguchi T."/>
        </authorList>
    </citation>
    <scope>NUCLEOTIDE SEQUENCE [LARGE SCALE GENOMIC DNA]</scope>
    <source>
        <strain evidence="2 3">A-8890</strain>
    </source>
</reference>
<organism evidence="2 3">
    <name type="scientific">Streptomyces graminofaciens</name>
    <dbReference type="NCBI Taxonomy" id="68212"/>
    <lineage>
        <taxon>Bacteria</taxon>
        <taxon>Bacillati</taxon>
        <taxon>Actinomycetota</taxon>
        <taxon>Actinomycetes</taxon>
        <taxon>Kitasatosporales</taxon>
        <taxon>Streptomycetaceae</taxon>
        <taxon>Streptomyces</taxon>
    </lineage>
</organism>
<proteinExistence type="predicted"/>
<name>A0ABN5VZ07_9ACTN</name>
<dbReference type="InterPro" id="IPR000868">
    <property type="entry name" value="Isochorismatase-like_dom"/>
</dbReference>